<evidence type="ECO:0000313" key="1">
    <source>
        <dbReference type="EMBL" id="KAK4183231.1"/>
    </source>
</evidence>
<dbReference type="AlphaFoldDB" id="A0AAN7AC68"/>
<accession>A0AAN7AC68</accession>
<evidence type="ECO:0000313" key="2">
    <source>
        <dbReference type="Proteomes" id="UP001302126"/>
    </source>
</evidence>
<reference evidence="1" key="1">
    <citation type="journal article" date="2023" name="Mol. Phylogenet. Evol.">
        <title>Genome-scale phylogeny and comparative genomics of the fungal order Sordariales.</title>
        <authorList>
            <person name="Hensen N."/>
            <person name="Bonometti L."/>
            <person name="Westerberg I."/>
            <person name="Brannstrom I.O."/>
            <person name="Guillou S."/>
            <person name="Cros-Aarteil S."/>
            <person name="Calhoun S."/>
            <person name="Haridas S."/>
            <person name="Kuo A."/>
            <person name="Mondo S."/>
            <person name="Pangilinan J."/>
            <person name="Riley R."/>
            <person name="LaButti K."/>
            <person name="Andreopoulos B."/>
            <person name="Lipzen A."/>
            <person name="Chen C."/>
            <person name="Yan M."/>
            <person name="Daum C."/>
            <person name="Ng V."/>
            <person name="Clum A."/>
            <person name="Steindorff A."/>
            <person name="Ohm R.A."/>
            <person name="Martin F."/>
            <person name="Silar P."/>
            <person name="Natvig D.O."/>
            <person name="Lalanne C."/>
            <person name="Gautier V."/>
            <person name="Ament-Velasquez S.L."/>
            <person name="Kruys A."/>
            <person name="Hutchinson M.I."/>
            <person name="Powell A.J."/>
            <person name="Barry K."/>
            <person name="Miller A.N."/>
            <person name="Grigoriev I.V."/>
            <person name="Debuchy R."/>
            <person name="Gladieux P."/>
            <person name="Hiltunen Thoren M."/>
            <person name="Johannesson H."/>
        </authorList>
    </citation>
    <scope>NUCLEOTIDE SEQUENCE</scope>
    <source>
        <strain evidence="1">PSN309</strain>
    </source>
</reference>
<comment type="caution">
    <text evidence="1">The sequence shown here is derived from an EMBL/GenBank/DDBJ whole genome shotgun (WGS) entry which is preliminary data.</text>
</comment>
<dbReference type="Gene3D" id="2.60.120.10">
    <property type="entry name" value="Jelly Rolls"/>
    <property type="match status" value="1"/>
</dbReference>
<dbReference type="InterPro" id="IPR014710">
    <property type="entry name" value="RmlC-like_jellyroll"/>
</dbReference>
<protein>
    <submittedName>
        <fullName evidence="1">Uncharacterized protein</fullName>
    </submittedName>
</protein>
<gene>
    <name evidence="1" type="ORF">QBC35DRAFT_394304</name>
</gene>
<feature type="non-terminal residue" evidence="1">
    <location>
        <position position="1"/>
    </location>
</feature>
<sequence>FDGAITVTVLDPKDRAFIFDVTFHTRHPRLQGLPKPPEHFHLYQDEYMEVLEGTLVVEADGEESLIRQGDAEFVVKKGVNHRLYPPRNSADSTEEQRKLAEKEDKVRFLLSGEETPNPFKLDLVFFENWYAYQELLVIHGVKPDIIQILSMFDAGDSYVTLPWWVPFRSTVSQVLGVVVGRWIGGLLGYQPFFREWTAEWDLACEKMENSIFQSKFSERRKGL</sequence>
<proteinExistence type="predicted"/>
<dbReference type="SUPFAM" id="SSF51182">
    <property type="entry name" value="RmlC-like cupins"/>
    <property type="match status" value="1"/>
</dbReference>
<keyword evidence="2" id="KW-1185">Reference proteome</keyword>
<organism evidence="1 2">
    <name type="scientific">Podospora australis</name>
    <dbReference type="NCBI Taxonomy" id="1536484"/>
    <lineage>
        <taxon>Eukaryota</taxon>
        <taxon>Fungi</taxon>
        <taxon>Dikarya</taxon>
        <taxon>Ascomycota</taxon>
        <taxon>Pezizomycotina</taxon>
        <taxon>Sordariomycetes</taxon>
        <taxon>Sordariomycetidae</taxon>
        <taxon>Sordariales</taxon>
        <taxon>Podosporaceae</taxon>
        <taxon>Podospora</taxon>
    </lineage>
</organism>
<name>A0AAN7AC68_9PEZI</name>
<reference evidence="1" key="2">
    <citation type="submission" date="2023-05" db="EMBL/GenBank/DDBJ databases">
        <authorList>
            <consortium name="Lawrence Berkeley National Laboratory"/>
            <person name="Steindorff A."/>
            <person name="Hensen N."/>
            <person name="Bonometti L."/>
            <person name="Westerberg I."/>
            <person name="Brannstrom I.O."/>
            <person name="Guillou S."/>
            <person name="Cros-Aarteil S."/>
            <person name="Calhoun S."/>
            <person name="Haridas S."/>
            <person name="Kuo A."/>
            <person name="Mondo S."/>
            <person name="Pangilinan J."/>
            <person name="Riley R."/>
            <person name="Labutti K."/>
            <person name="Andreopoulos B."/>
            <person name="Lipzen A."/>
            <person name="Chen C."/>
            <person name="Yanf M."/>
            <person name="Daum C."/>
            <person name="Ng V."/>
            <person name="Clum A."/>
            <person name="Ohm R."/>
            <person name="Martin F."/>
            <person name="Silar P."/>
            <person name="Natvig D."/>
            <person name="Lalanne C."/>
            <person name="Gautier V."/>
            <person name="Ament-Velasquez S.L."/>
            <person name="Kruys A."/>
            <person name="Hutchinson M.I."/>
            <person name="Powell A.J."/>
            <person name="Barry K."/>
            <person name="Miller A.N."/>
            <person name="Grigoriev I.V."/>
            <person name="Debuchy R."/>
            <person name="Gladieux P."/>
            <person name="Thoren M.H."/>
            <person name="Johannesson H."/>
        </authorList>
    </citation>
    <scope>NUCLEOTIDE SEQUENCE</scope>
    <source>
        <strain evidence="1">PSN309</strain>
    </source>
</reference>
<dbReference type="EMBL" id="MU864565">
    <property type="protein sequence ID" value="KAK4183231.1"/>
    <property type="molecule type" value="Genomic_DNA"/>
</dbReference>
<dbReference type="Proteomes" id="UP001302126">
    <property type="component" value="Unassembled WGS sequence"/>
</dbReference>
<dbReference type="InterPro" id="IPR011051">
    <property type="entry name" value="RmlC_Cupin_sf"/>
</dbReference>